<dbReference type="Proteomes" id="UP000429484">
    <property type="component" value="Unassembled WGS sequence"/>
</dbReference>
<reference evidence="1 2" key="1">
    <citation type="journal article" date="2013" name="Genome Biol.">
        <title>Comparative genomics of the core and accessory genomes of 48 Sinorhizobium strains comprising five genospecies.</title>
        <authorList>
            <person name="Sugawara M."/>
            <person name="Epstein B."/>
            <person name="Badgley B.D."/>
            <person name="Unno T."/>
            <person name="Xu L."/>
            <person name="Reese J."/>
            <person name="Gyaneshwar P."/>
            <person name="Denny R."/>
            <person name="Mudge J."/>
            <person name="Bharti A.K."/>
            <person name="Farmer A.D."/>
            <person name="May G.D."/>
            <person name="Woodward J.E."/>
            <person name="Medigue C."/>
            <person name="Vallenet D."/>
            <person name="Lajus A."/>
            <person name="Rouy Z."/>
            <person name="Martinez-Vaz B."/>
            <person name="Tiffin P."/>
            <person name="Young N.D."/>
            <person name="Sadowsky M.J."/>
        </authorList>
    </citation>
    <scope>NUCLEOTIDE SEQUENCE [LARGE SCALE GENOMIC DNA]</scope>
    <source>
        <strain evidence="1 2">N6B1</strain>
    </source>
</reference>
<accession>A0AAW9TX88</accession>
<dbReference type="RefSeq" id="WP_153350091.1">
    <property type="nucleotide sequence ID" value="NZ_WISR01000237.1"/>
</dbReference>
<comment type="caution">
    <text evidence="1">The sequence shown here is derived from an EMBL/GenBank/DDBJ whole genome shotgun (WGS) entry which is preliminary data.</text>
</comment>
<sequence length="70" mass="7945">MVTDHATVAVTWADQNRTDRLVFNFGCKDPENDPMAQVLSAAPDILPVGKFIEDQRLEDGAWDRHQFTDQ</sequence>
<evidence type="ECO:0000313" key="2">
    <source>
        <dbReference type="Proteomes" id="UP000429484"/>
    </source>
</evidence>
<name>A0AAW9TX88_RHIML</name>
<organism evidence="1 2">
    <name type="scientific">Rhizobium meliloti</name>
    <name type="common">Ensifer meliloti</name>
    <name type="synonym">Sinorhizobium meliloti</name>
    <dbReference type="NCBI Taxonomy" id="382"/>
    <lineage>
        <taxon>Bacteria</taxon>
        <taxon>Pseudomonadati</taxon>
        <taxon>Pseudomonadota</taxon>
        <taxon>Alphaproteobacteria</taxon>
        <taxon>Hyphomicrobiales</taxon>
        <taxon>Rhizobiaceae</taxon>
        <taxon>Sinorhizobium/Ensifer group</taxon>
        <taxon>Sinorhizobium</taxon>
    </lineage>
</organism>
<dbReference type="AlphaFoldDB" id="A0AAW9TX88"/>
<proteinExistence type="predicted"/>
<evidence type="ECO:0000313" key="1">
    <source>
        <dbReference type="EMBL" id="MQW36754.1"/>
    </source>
</evidence>
<gene>
    <name evidence="1" type="ORF">GHK53_29260</name>
</gene>
<protein>
    <submittedName>
        <fullName evidence="1">Uncharacterized protein</fullName>
    </submittedName>
</protein>
<dbReference type="EMBL" id="WISR01000237">
    <property type="protein sequence ID" value="MQW36754.1"/>
    <property type="molecule type" value="Genomic_DNA"/>
</dbReference>